<name>C5K4A1_PERM5</name>
<dbReference type="InParanoid" id="C5K4A1"/>
<dbReference type="AlphaFoldDB" id="C5K4A1"/>
<sequence>MEEALRVAWDAAPGMTRAIVLMYIILLLCGLILQLTNTYVADEFVDLTVWNFWYRRQYWLPLTSPFIYSLNVFTMIAGLPVGYYLLCRLPSMERTKGSTGMLFWFLITVYTILLPPFFTTVAISRVGGWIPLFQWLGDSFSRAKFSGLFPLAVFLITKECIMDRSGESQLLGIWPVPNKWYPCVVILIITLFTWSIRLDLIAAAVIALLNTRFAFLNKLELSLWIVAEVENNLLRKWLMPRSLFGGEYIPVERSTAFIANDDAGTEMSHTAGDLEAGTESGHDETHGNTAVEGSSQGEDHHHVPLPAVTVAANRSIIQDPSRVPLVSEAENSGIQNGGDC</sequence>
<keyword evidence="2" id="KW-0472">Membrane</keyword>
<evidence type="ECO:0000313" key="3">
    <source>
        <dbReference type="EMBL" id="EER20717.1"/>
    </source>
</evidence>
<feature type="transmembrane region" description="Helical" evidence="2">
    <location>
        <begin position="20"/>
        <end position="40"/>
    </location>
</feature>
<dbReference type="Proteomes" id="UP000007800">
    <property type="component" value="Unassembled WGS sequence"/>
</dbReference>
<organism evidence="4">
    <name type="scientific">Perkinsus marinus (strain ATCC 50983 / TXsc)</name>
    <dbReference type="NCBI Taxonomy" id="423536"/>
    <lineage>
        <taxon>Eukaryota</taxon>
        <taxon>Sar</taxon>
        <taxon>Alveolata</taxon>
        <taxon>Perkinsozoa</taxon>
        <taxon>Perkinsea</taxon>
        <taxon>Perkinsida</taxon>
        <taxon>Perkinsidae</taxon>
        <taxon>Perkinsus</taxon>
    </lineage>
</organism>
<reference evidence="3 4" key="1">
    <citation type="submission" date="2008-07" db="EMBL/GenBank/DDBJ databases">
        <authorList>
            <person name="El-Sayed N."/>
            <person name="Caler E."/>
            <person name="Inman J."/>
            <person name="Amedeo P."/>
            <person name="Hass B."/>
            <person name="Wortman J."/>
        </authorList>
    </citation>
    <scope>NUCLEOTIDE SEQUENCE [LARGE SCALE GENOMIC DNA]</scope>
    <source>
        <strain evidence="4">ATCC 50983 / TXsc</strain>
    </source>
</reference>
<keyword evidence="4" id="KW-1185">Reference proteome</keyword>
<evidence type="ECO:0000256" key="1">
    <source>
        <dbReference type="SAM" id="MobiDB-lite"/>
    </source>
</evidence>
<dbReference type="RefSeq" id="XP_002788921.1">
    <property type="nucleotide sequence ID" value="XM_002788875.1"/>
</dbReference>
<feature type="transmembrane region" description="Helical" evidence="2">
    <location>
        <begin position="98"/>
        <end position="118"/>
    </location>
</feature>
<dbReference type="GeneID" id="9051276"/>
<dbReference type="OrthoDB" id="430830at2759"/>
<proteinExistence type="predicted"/>
<keyword evidence="2" id="KW-1133">Transmembrane helix</keyword>
<gene>
    <name evidence="3" type="ORF">Pmar_PMAR015658</name>
</gene>
<protein>
    <submittedName>
        <fullName evidence="3">Uncharacterized protein</fullName>
    </submittedName>
</protein>
<accession>C5K4A1</accession>
<dbReference type="EMBL" id="GG670443">
    <property type="protein sequence ID" value="EER20717.1"/>
    <property type="molecule type" value="Genomic_DNA"/>
</dbReference>
<feature type="transmembrane region" description="Helical" evidence="2">
    <location>
        <begin position="184"/>
        <end position="209"/>
    </location>
</feature>
<feature type="compositionally biased region" description="Polar residues" evidence="1">
    <location>
        <begin position="287"/>
        <end position="296"/>
    </location>
</feature>
<keyword evidence="2" id="KW-0812">Transmembrane</keyword>
<evidence type="ECO:0000256" key="2">
    <source>
        <dbReference type="SAM" id="Phobius"/>
    </source>
</evidence>
<evidence type="ECO:0000313" key="4">
    <source>
        <dbReference type="Proteomes" id="UP000007800"/>
    </source>
</evidence>
<feature type="transmembrane region" description="Helical" evidence="2">
    <location>
        <begin position="66"/>
        <end position="86"/>
    </location>
</feature>
<feature type="region of interest" description="Disordered" evidence="1">
    <location>
        <begin position="268"/>
        <end position="301"/>
    </location>
</feature>
<dbReference type="OMA" id="LTVWNFW"/>